<feature type="compositionally biased region" description="Low complexity" evidence="1">
    <location>
        <begin position="151"/>
        <end position="165"/>
    </location>
</feature>
<evidence type="ECO:0000256" key="3">
    <source>
        <dbReference type="SAM" id="SignalP"/>
    </source>
</evidence>
<feature type="region of interest" description="Disordered" evidence="1">
    <location>
        <begin position="289"/>
        <end position="318"/>
    </location>
</feature>
<feature type="region of interest" description="Disordered" evidence="1">
    <location>
        <begin position="146"/>
        <end position="170"/>
    </location>
</feature>
<feature type="chain" id="PRO_5023850876" description="Mid2 domain-containing protein" evidence="3">
    <location>
        <begin position="24"/>
        <end position="409"/>
    </location>
</feature>
<feature type="transmembrane region" description="Helical" evidence="2">
    <location>
        <begin position="191"/>
        <end position="211"/>
    </location>
</feature>
<evidence type="ECO:0000313" key="5">
    <source>
        <dbReference type="Proteomes" id="UP000326924"/>
    </source>
</evidence>
<keyword evidence="3" id="KW-0732">Signal</keyword>
<dbReference type="Proteomes" id="UP000326924">
    <property type="component" value="Unassembled WGS sequence"/>
</dbReference>
<keyword evidence="2" id="KW-1133">Transmembrane helix</keyword>
<dbReference type="OrthoDB" id="5338512at2759"/>
<evidence type="ECO:0008006" key="6">
    <source>
        <dbReference type="Google" id="ProtNLM"/>
    </source>
</evidence>
<organism evidence="4 5">
    <name type="scientific">Sphaerosporella brunnea</name>
    <dbReference type="NCBI Taxonomy" id="1250544"/>
    <lineage>
        <taxon>Eukaryota</taxon>
        <taxon>Fungi</taxon>
        <taxon>Dikarya</taxon>
        <taxon>Ascomycota</taxon>
        <taxon>Pezizomycotina</taxon>
        <taxon>Pezizomycetes</taxon>
        <taxon>Pezizales</taxon>
        <taxon>Pyronemataceae</taxon>
        <taxon>Sphaerosporella</taxon>
    </lineage>
</organism>
<evidence type="ECO:0000256" key="2">
    <source>
        <dbReference type="SAM" id="Phobius"/>
    </source>
</evidence>
<accession>A0A5J5EHF4</accession>
<feature type="region of interest" description="Disordered" evidence="1">
    <location>
        <begin position="388"/>
        <end position="409"/>
    </location>
</feature>
<keyword evidence="2" id="KW-0812">Transmembrane</keyword>
<comment type="caution">
    <text evidence="4">The sequence shown here is derived from an EMBL/GenBank/DDBJ whole genome shotgun (WGS) entry which is preliminary data.</text>
</comment>
<dbReference type="EMBL" id="VXIS01000361">
    <property type="protein sequence ID" value="KAA8894148.1"/>
    <property type="molecule type" value="Genomic_DNA"/>
</dbReference>
<dbReference type="AlphaFoldDB" id="A0A5J5EHF4"/>
<keyword evidence="5" id="KW-1185">Reference proteome</keyword>
<evidence type="ECO:0000256" key="1">
    <source>
        <dbReference type="SAM" id="MobiDB-lite"/>
    </source>
</evidence>
<keyword evidence="2" id="KW-0472">Membrane</keyword>
<evidence type="ECO:0000313" key="4">
    <source>
        <dbReference type="EMBL" id="KAA8894148.1"/>
    </source>
</evidence>
<dbReference type="InParanoid" id="A0A5J5EHF4"/>
<protein>
    <recommendedName>
        <fullName evidence="6">Mid2 domain-containing protein</fullName>
    </recommendedName>
</protein>
<reference evidence="4 5" key="1">
    <citation type="submission" date="2019-09" db="EMBL/GenBank/DDBJ databases">
        <title>Draft genome of the ectomycorrhizal ascomycete Sphaerosporella brunnea.</title>
        <authorList>
            <consortium name="DOE Joint Genome Institute"/>
            <person name="Benucci G.M."/>
            <person name="Marozzi G."/>
            <person name="Antonielli L."/>
            <person name="Sanchez S."/>
            <person name="Marco P."/>
            <person name="Wang X."/>
            <person name="Falini L.B."/>
            <person name="Barry K."/>
            <person name="Haridas S."/>
            <person name="Lipzen A."/>
            <person name="Labutti K."/>
            <person name="Grigoriev I.V."/>
            <person name="Murat C."/>
            <person name="Martin F."/>
            <person name="Albertini E."/>
            <person name="Donnini D."/>
            <person name="Bonito G."/>
        </authorList>
    </citation>
    <scope>NUCLEOTIDE SEQUENCE [LARGE SCALE GENOMIC DNA]</scope>
    <source>
        <strain evidence="4 5">Sb_GMNB300</strain>
    </source>
</reference>
<sequence length="409" mass="44066">MRSFIPFLITLVVLLSFFTTTHASSIRPSYRVTNPLLPRHLEARTDVCLDAGSTKCNITGANFCCPSSTECIPLENNTSVICCKVGEVCDEIHPISCPAAATAVVAMATTKQPPKCGNQCCPLGFECDPSGTKCLMKAENLPDKYKPTPTPSSAITAPSATATATGDHKSTTPLLGSVIPEEACPEFPVKAVLVGFFPGIVAGALLLFLWMKFMEARTRRRSIKSFGQFASFPSSDNIPEKPVTKKPSFPHGFVTARPPAQDSGYNGESTYSPLSSAFRSPDLGPIIPPLNSTTTRSSREPTPNPDHFTQLAPRPANRRDTVATSIACSEIAVVDYTPTPITPLKPKRRSFDTGYSASVYNDGNENRPFVFDPRNEVSVPPIPKPLPLFARQGGGPLPRPALTGWQNRV</sequence>
<name>A0A5J5EHF4_9PEZI</name>
<feature type="signal peptide" evidence="3">
    <location>
        <begin position="1"/>
        <end position="23"/>
    </location>
</feature>
<gene>
    <name evidence="4" type="ORF">FN846DRAFT_442252</name>
</gene>
<proteinExistence type="predicted"/>